<dbReference type="AlphaFoldDB" id="A0A1B3IR35"/>
<organism evidence="2">
    <name type="scientific">Lactiplantibacillus plantarum</name>
    <name type="common">Lactobacillus plantarum</name>
    <dbReference type="NCBI Taxonomy" id="1590"/>
    <lineage>
        <taxon>Bacteria</taxon>
        <taxon>Bacillati</taxon>
        <taxon>Bacillota</taxon>
        <taxon>Bacilli</taxon>
        <taxon>Lactobacillales</taxon>
        <taxon>Lactobacillaceae</taxon>
        <taxon>Lactiplantibacillus</taxon>
    </lineage>
</organism>
<name>A0A1B3IR35_LACPN</name>
<proteinExistence type="predicted"/>
<evidence type="ECO:0000256" key="1">
    <source>
        <dbReference type="SAM" id="Coils"/>
    </source>
</evidence>
<dbReference type="EMBL" id="KU896918">
    <property type="protein sequence ID" value="AOF43530.1"/>
    <property type="molecule type" value="Genomic_DNA"/>
</dbReference>
<keyword evidence="2" id="KW-0614">Plasmid</keyword>
<reference evidence="2" key="2">
    <citation type="journal article" date="2016" name="FEBS Lett.">
        <title>Bacteriocin ASM1 is an O/S-diglycosylated, plasmid-encoded orthologue of glycocin F.</title>
        <authorList>
            <person name="Man P."/>
            <person name="Main P."/>
            <person name="Hata T."/>
            <person name="Loo T.S."/>
            <person name="Havlicek V."/>
            <person name="Patchett M.L."/>
            <person name="Norris G.E."/>
        </authorList>
    </citation>
    <scope>NUCLEOTIDE SEQUENCE</scope>
    <source>
        <strain evidence="2">A-1</strain>
        <plasmid evidence="2">pA1_ASM1</plasmid>
    </source>
</reference>
<evidence type="ECO:0000313" key="2">
    <source>
        <dbReference type="EMBL" id="AOF43530.1"/>
    </source>
</evidence>
<keyword evidence="1" id="KW-0175">Coiled coil</keyword>
<dbReference type="RefSeq" id="WP_172687988.1">
    <property type="nucleotide sequence ID" value="NZ_KU896918.1"/>
</dbReference>
<sequence length="146" mass="17023">MPKYFKTYHLSRYLLLVVTLWCVLGVYGSFTVGRIHAHQVRVQRQEKRLKAKRQAIKQRKQVEMKRQVSKLQAQVNELQNQATSLNQRNKHIILPSDADEKLKSKIVNQVNHLNPTIAELDTKFTGVPALQKSYRQLQHLTEGYGF</sequence>
<protein>
    <submittedName>
        <fullName evidence="2">Uncharacterized protein</fullName>
    </submittedName>
</protein>
<accession>A0A1B3IR35</accession>
<geneLocation type="plasmid" evidence="2">
    <name>pA1_ASM1</name>
</geneLocation>
<reference evidence="2" key="1">
    <citation type="journal article" date="2010" name="Int. J. Food Microbiol.">
        <title>Isolation and characterization of plantaricin ASM1: a new bacteriocin produced by Lactobacillus plantarum A-1.</title>
        <authorList>
            <person name="Hata T."/>
            <person name="Tanaka R."/>
            <person name="Ohmomo S."/>
        </authorList>
    </citation>
    <scope>NUCLEOTIDE SEQUENCE</scope>
    <source>
        <strain evidence="2">A-1</strain>
        <plasmid evidence="2">pA1_ASM1</plasmid>
    </source>
</reference>
<feature type="coiled-coil region" evidence="1">
    <location>
        <begin position="61"/>
        <end position="88"/>
    </location>
</feature>